<keyword evidence="1" id="KW-0460">Magnesium</keyword>
<dbReference type="OrthoDB" id="9802811at2"/>
<evidence type="ECO:0000256" key="2">
    <source>
        <dbReference type="SAM" id="MobiDB-lite"/>
    </source>
</evidence>
<dbReference type="EC" id="2.7.4.16" evidence="1"/>
<proteinExistence type="inferred from homology"/>
<evidence type="ECO:0000313" key="5">
    <source>
        <dbReference type="Proteomes" id="UP000431744"/>
    </source>
</evidence>
<keyword evidence="1" id="KW-0808">Transferase</keyword>
<feature type="binding site" evidence="1">
    <location>
        <position position="104"/>
    </location>
    <ligand>
        <name>Mg(2+)</name>
        <dbReference type="ChEBI" id="CHEBI:18420"/>
        <label>2</label>
    </ligand>
</feature>
<organism evidence="4 5">
    <name type="scientific">Pseudoclavibacter endophyticus</name>
    <dbReference type="NCBI Taxonomy" id="1778590"/>
    <lineage>
        <taxon>Bacteria</taxon>
        <taxon>Bacillati</taxon>
        <taxon>Actinomycetota</taxon>
        <taxon>Actinomycetes</taxon>
        <taxon>Micrococcales</taxon>
        <taxon>Microbacteriaceae</taxon>
        <taxon>Pseudoclavibacter</taxon>
    </lineage>
</organism>
<dbReference type="InterPro" id="IPR036921">
    <property type="entry name" value="PurM-like_N_sf"/>
</dbReference>
<dbReference type="PANTHER" id="PTHR30270:SF0">
    <property type="entry name" value="THIAMINE-MONOPHOSPHATE KINASE"/>
    <property type="match status" value="1"/>
</dbReference>
<feature type="binding site" evidence="1">
    <location>
        <position position="73"/>
    </location>
    <ligand>
        <name>Mg(2+)</name>
        <dbReference type="ChEBI" id="CHEBI:18420"/>
        <label>4</label>
    </ligand>
</feature>
<feature type="binding site" evidence="1">
    <location>
        <position position="291"/>
    </location>
    <ligand>
        <name>ATP</name>
        <dbReference type="ChEBI" id="CHEBI:30616"/>
    </ligand>
</feature>
<dbReference type="SUPFAM" id="SSF55326">
    <property type="entry name" value="PurM N-terminal domain-like"/>
    <property type="match status" value="1"/>
</dbReference>
<dbReference type="GO" id="GO:0009228">
    <property type="term" value="P:thiamine biosynthetic process"/>
    <property type="evidence" value="ECO:0007669"/>
    <property type="project" value="UniProtKB-KW"/>
</dbReference>
<feature type="binding site" evidence="1">
    <location>
        <position position="402"/>
    </location>
    <ligand>
        <name>substrate</name>
    </ligand>
</feature>
<feature type="binding site" evidence="1">
    <location>
        <position position="75"/>
    </location>
    <ligand>
        <name>Mg(2+)</name>
        <dbReference type="ChEBI" id="CHEBI:18420"/>
        <label>1</label>
    </ligand>
</feature>
<dbReference type="Pfam" id="PF00586">
    <property type="entry name" value="AIRS"/>
    <property type="match status" value="1"/>
</dbReference>
<feature type="binding site" evidence="1">
    <location>
        <position position="104"/>
    </location>
    <ligand>
        <name>Mg(2+)</name>
        <dbReference type="ChEBI" id="CHEBI:18420"/>
        <label>3</label>
    </ligand>
</feature>
<feature type="binding site" evidence="1">
    <location>
        <position position="179"/>
    </location>
    <ligand>
        <name>ATP</name>
        <dbReference type="ChEBI" id="CHEBI:30616"/>
    </ligand>
</feature>
<dbReference type="Gene3D" id="3.30.1330.10">
    <property type="entry name" value="PurM-like, N-terminal domain"/>
    <property type="match status" value="1"/>
</dbReference>
<feature type="domain" description="PurM-like N-terminal" evidence="3">
    <location>
        <begin position="57"/>
        <end position="169"/>
    </location>
</feature>
<dbReference type="InterPro" id="IPR006283">
    <property type="entry name" value="ThiL-like"/>
</dbReference>
<feature type="binding site" evidence="1">
    <location>
        <position position="82"/>
    </location>
    <ligand>
        <name>substrate</name>
    </ligand>
</feature>
<gene>
    <name evidence="1" type="primary">thiL</name>
    <name evidence="4" type="ORF">F8O04_03180</name>
</gene>
<comment type="similarity">
    <text evidence="1">Belongs to the thiamine-monophosphate kinase family.</text>
</comment>
<keyword evidence="1" id="KW-0067">ATP-binding</keyword>
<dbReference type="GO" id="GO:0009030">
    <property type="term" value="F:thiamine-phosphate kinase activity"/>
    <property type="evidence" value="ECO:0007669"/>
    <property type="project" value="UniProtKB-UniRule"/>
</dbReference>
<dbReference type="InterPro" id="IPR036676">
    <property type="entry name" value="PurM-like_C_sf"/>
</dbReference>
<feature type="region of interest" description="Disordered" evidence="2">
    <location>
        <begin position="1"/>
        <end position="31"/>
    </location>
</feature>
<feature type="binding site" evidence="1">
    <location>
        <position position="348"/>
    </location>
    <ligand>
        <name>substrate</name>
    </ligand>
</feature>
<feature type="binding site" evidence="1">
    <location>
        <position position="59"/>
    </location>
    <ligand>
        <name>Mg(2+)</name>
        <dbReference type="ChEBI" id="CHEBI:18420"/>
        <label>4</label>
    </ligand>
</feature>
<feature type="binding site" evidence="1">
    <location>
        <position position="104"/>
    </location>
    <ligand>
        <name>Mg(2+)</name>
        <dbReference type="ChEBI" id="CHEBI:18420"/>
        <label>4</label>
    </ligand>
</feature>
<dbReference type="GO" id="GO:0000287">
    <property type="term" value="F:magnesium ion binding"/>
    <property type="evidence" value="ECO:0007669"/>
    <property type="project" value="UniProtKB-UniRule"/>
</dbReference>
<dbReference type="Gene3D" id="3.90.650.10">
    <property type="entry name" value="PurM-like C-terminal domain"/>
    <property type="match status" value="1"/>
</dbReference>
<keyword evidence="1" id="KW-0479">Metal-binding</keyword>
<feature type="binding site" evidence="1">
    <location>
        <position position="154"/>
    </location>
    <ligand>
        <name>Mg(2+)</name>
        <dbReference type="ChEBI" id="CHEBI:18420"/>
        <label>1</label>
    </ligand>
</feature>
<dbReference type="RefSeq" id="WP_158027883.1">
    <property type="nucleotide sequence ID" value="NZ_BMHG01000001.1"/>
</dbReference>
<comment type="catalytic activity">
    <reaction evidence="1">
        <text>thiamine phosphate + ATP = thiamine diphosphate + ADP</text>
        <dbReference type="Rhea" id="RHEA:15913"/>
        <dbReference type="ChEBI" id="CHEBI:30616"/>
        <dbReference type="ChEBI" id="CHEBI:37575"/>
        <dbReference type="ChEBI" id="CHEBI:58937"/>
        <dbReference type="ChEBI" id="CHEBI:456216"/>
        <dbReference type="EC" id="2.7.4.16"/>
    </reaction>
</comment>
<dbReference type="Proteomes" id="UP000431744">
    <property type="component" value="Unassembled WGS sequence"/>
</dbReference>
<feature type="binding site" evidence="1">
    <location>
        <position position="74"/>
    </location>
    <ligand>
        <name>Mg(2+)</name>
        <dbReference type="ChEBI" id="CHEBI:18420"/>
        <label>1</label>
    </ligand>
</feature>
<feature type="binding site" evidence="1">
    <location>
        <position position="289"/>
    </location>
    <ligand>
        <name>Mg(2+)</name>
        <dbReference type="ChEBI" id="CHEBI:18420"/>
        <label>3</label>
    </ligand>
</feature>
<keyword evidence="5" id="KW-1185">Reference proteome</keyword>
<comment type="caution">
    <text evidence="4">The sequence shown here is derived from an EMBL/GenBank/DDBJ whole genome shotgun (WGS) entry which is preliminary data.</text>
</comment>
<dbReference type="PANTHER" id="PTHR30270">
    <property type="entry name" value="THIAMINE-MONOPHOSPHATE KINASE"/>
    <property type="match status" value="1"/>
</dbReference>
<keyword evidence="1" id="KW-0547">Nucleotide-binding</keyword>
<feature type="binding site" evidence="1">
    <location>
        <position position="292"/>
    </location>
    <ligand>
        <name>Mg(2+)</name>
        <dbReference type="ChEBI" id="CHEBI:18420"/>
        <label>5</label>
    </ligand>
</feature>
<evidence type="ECO:0000313" key="4">
    <source>
        <dbReference type="EMBL" id="KAB1649291.1"/>
    </source>
</evidence>
<name>A0A6H9WNK7_9MICO</name>
<keyword evidence="1 4" id="KW-0418">Kinase</keyword>
<comment type="pathway">
    <text evidence="1">Cofactor biosynthesis; thiamine diphosphate biosynthesis; thiamine diphosphate from thiamine phosphate: step 1/1.</text>
</comment>
<comment type="caution">
    <text evidence="1">Lacks conserved residue(s) required for the propagation of feature annotation.</text>
</comment>
<feature type="binding site" evidence="1">
    <location>
        <position position="59"/>
    </location>
    <ligand>
        <name>Mg(2+)</name>
        <dbReference type="ChEBI" id="CHEBI:18420"/>
        <label>3</label>
    </ligand>
</feature>
<feature type="binding site" evidence="1">
    <location>
        <position position="75"/>
    </location>
    <ligand>
        <name>Mg(2+)</name>
        <dbReference type="ChEBI" id="CHEBI:18420"/>
        <label>2</label>
    </ligand>
</feature>
<evidence type="ECO:0000256" key="1">
    <source>
        <dbReference type="HAMAP-Rule" id="MF_02128"/>
    </source>
</evidence>
<dbReference type="EMBL" id="WBJY01000001">
    <property type="protein sequence ID" value="KAB1649291.1"/>
    <property type="molecule type" value="Genomic_DNA"/>
</dbReference>
<sequence>MATDPEASPQHPATHAWGPAGDARRAAETAGEAGEAGVLARILPSARPSAAAIVPTGDDAAVLAAPEGRYVVTTDLMVEGPDFRRAWHEPHDLGWKACASNLADIAAMGARPTALVVALALPDETPMPWIEAFGAGVGACLESLAPDAGVVGGDLSTAGQVLVSVTAFGDLEGRPAVLRSGARPGDVVALAGDAGRSASGLAALFAGQVAGCSTADGERVGAGAPWPRVREATPPIGGGQRQAEPAGTGAAGRIVAERFAAVLRAQFAPSPPIAAGATAAVAGATAMMDVSDGLLLDATRLARASGVTVELESAALAGDVEWLAAVPGPDGEPIGASAALERCLAGGEDHALLATFPPGAALPPPFRRIGAVARGATGADAAADGTTSPVRVDGVPRAARGWDPYAGR</sequence>
<reference evidence="4 5" key="1">
    <citation type="submission" date="2019-09" db="EMBL/GenBank/DDBJ databases">
        <title>Phylogeny of genus Pseudoclavibacter and closely related genus.</title>
        <authorList>
            <person name="Li Y."/>
        </authorList>
    </citation>
    <scope>NUCLEOTIDE SEQUENCE [LARGE SCALE GENOMIC DNA]</scope>
    <source>
        <strain evidence="4 5">EGI 60007</strain>
    </source>
</reference>
<keyword evidence="1" id="KW-0784">Thiamine biosynthesis</keyword>
<dbReference type="InterPro" id="IPR016188">
    <property type="entry name" value="PurM-like_N"/>
</dbReference>
<evidence type="ECO:0000259" key="3">
    <source>
        <dbReference type="Pfam" id="PF00586"/>
    </source>
</evidence>
<feature type="region of interest" description="Disordered" evidence="2">
    <location>
        <begin position="220"/>
        <end position="247"/>
    </location>
</feature>
<dbReference type="CDD" id="cd02194">
    <property type="entry name" value="ThiL"/>
    <property type="match status" value="1"/>
</dbReference>
<protein>
    <recommendedName>
        <fullName evidence="1">Thiamine-monophosphate kinase</fullName>
        <shortName evidence="1">TMP kinase</shortName>
        <shortName evidence="1">Thiamine-phosphate kinase</shortName>
        <ecNumber evidence="1">2.7.4.16</ecNumber>
    </recommendedName>
</protein>
<comment type="miscellaneous">
    <text evidence="1">Reaction mechanism of ThiL seems to utilize a direct, inline transfer of the gamma-phosphate of ATP to TMP rather than a phosphorylated enzyme intermediate.</text>
</comment>
<feature type="binding site" evidence="1">
    <location>
        <begin position="153"/>
        <end position="154"/>
    </location>
    <ligand>
        <name>ATP</name>
        <dbReference type="ChEBI" id="CHEBI:30616"/>
    </ligand>
</feature>
<dbReference type="GO" id="GO:0005524">
    <property type="term" value="F:ATP binding"/>
    <property type="evidence" value="ECO:0007669"/>
    <property type="project" value="UniProtKB-UniRule"/>
</dbReference>
<dbReference type="AlphaFoldDB" id="A0A6H9WNK7"/>
<comment type="function">
    <text evidence="1">Catalyzes the ATP-dependent phosphorylation of thiamine-monophosphate (TMP) to form thiamine-pyrophosphate (TPP), the active form of vitamin B1.</text>
</comment>
<accession>A0A6H9WNK7</accession>
<dbReference type="SUPFAM" id="SSF56042">
    <property type="entry name" value="PurM C-terminal domain-like"/>
    <property type="match status" value="1"/>
</dbReference>
<dbReference type="GO" id="GO:0009229">
    <property type="term" value="P:thiamine diphosphate biosynthetic process"/>
    <property type="evidence" value="ECO:0007669"/>
    <property type="project" value="UniProtKB-UniRule"/>
</dbReference>
<dbReference type="UniPathway" id="UPA00060">
    <property type="reaction ID" value="UER00142"/>
</dbReference>
<dbReference type="HAMAP" id="MF_02128">
    <property type="entry name" value="TMP_kinase"/>
    <property type="match status" value="1"/>
</dbReference>